<feature type="transmembrane region" description="Helical" evidence="6">
    <location>
        <begin position="124"/>
        <end position="148"/>
    </location>
</feature>
<organism evidence="8">
    <name type="scientific">Lepeophtheirus salmonis</name>
    <name type="common">Salmon louse</name>
    <name type="synonym">Caligus salmonis</name>
    <dbReference type="NCBI Taxonomy" id="72036"/>
    <lineage>
        <taxon>Eukaryota</taxon>
        <taxon>Metazoa</taxon>
        <taxon>Ecdysozoa</taxon>
        <taxon>Arthropoda</taxon>
        <taxon>Crustacea</taxon>
        <taxon>Multicrustacea</taxon>
        <taxon>Hexanauplia</taxon>
        <taxon>Copepoda</taxon>
        <taxon>Siphonostomatoida</taxon>
        <taxon>Caligidae</taxon>
        <taxon>Lepeophtheirus</taxon>
    </lineage>
</organism>
<reference evidence="8" key="1">
    <citation type="submission" date="2009-06" db="EMBL/GenBank/DDBJ databases">
        <title>Lepeophtheirus salmonis ESTs and full-length cDNAs.</title>
        <authorList>
            <person name="Yasuike M."/>
            <person name="von Schalburg K."/>
            <person name="Cooper G."/>
            <person name="Leong J."/>
            <person name="Jones S.R.M."/>
            <person name="Koop B.F."/>
        </authorList>
    </citation>
    <scope>NUCLEOTIDE SEQUENCE</scope>
    <source>
        <strain evidence="8">Pacific form</strain>
        <tissue evidence="8">Whole</tissue>
    </source>
</reference>
<keyword evidence="3 6" id="KW-0812">Transmembrane</keyword>
<dbReference type="PROSITE" id="PS51257">
    <property type="entry name" value="PROKAR_LIPOPROTEIN"/>
    <property type="match status" value="1"/>
</dbReference>
<dbReference type="PANTHER" id="PTHR31548:SF1">
    <property type="entry name" value="LD47387P"/>
    <property type="match status" value="1"/>
</dbReference>
<feature type="transmembrane region" description="Helical" evidence="6">
    <location>
        <begin position="88"/>
        <end position="112"/>
    </location>
</feature>
<dbReference type="Pfam" id="PF25807">
    <property type="entry name" value="Clarin-2"/>
    <property type="match status" value="1"/>
</dbReference>
<dbReference type="AlphaFoldDB" id="C1BSD7"/>
<comment type="similarity">
    <text evidence="2">Belongs to the clarin family.</text>
</comment>
<keyword evidence="5 6" id="KW-0472">Membrane</keyword>
<proteinExistence type="evidence at transcript level"/>
<accession>C1BSD7</accession>
<feature type="transmembrane region" description="Helical" evidence="6">
    <location>
        <begin position="181"/>
        <end position="201"/>
    </location>
</feature>
<feature type="chain" id="PRO_5007646670" evidence="7">
    <location>
        <begin position="20"/>
        <end position="228"/>
    </location>
</feature>
<dbReference type="Gene3D" id="1.20.140.150">
    <property type="match status" value="1"/>
</dbReference>
<gene>
    <name evidence="8" type="primary">CLRN3</name>
</gene>
<protein>
    <submittedName>
        <fullName evidence="8">Clarin-3</fullName>
    </submittedName>
</protein>
<dbReference type="OrthoDB" id="10012538at2759"/>
<name>C1BSD7_LEPSM</name>
<evidence type="ECO:0000256" key="5">
    <source>
        <dbReference type="ARBA" id="ARBA00023136"/>
    </source>
</evidence>
<evidence type="ECO:0000256" key="4">
    <source>
        <dbReference type="ARBA" id="ARBA00022989"/>
    </source>
</evidence>
<sequence length="228" mass="25486">MNVREKTIIFSTFLSSCLAISLLGASLGTDNWVESKVYREANVKAYGYVHFGLFKGARQLNHGFGERNYPMDISDIMFHEQKFMNRDLYVTTVAMLIGGIFFGGLTVILSLLNTASDPREAVCHFPGLIALNSLAAICSLTGIATWVAQFSVRLKTNVLIREDTIKGGWSSEGLSFLGHSFWFVVVGAGLFIINIIIFFILKSKRKKRDPLRRQVMESSKPNGNLMLY</sequence>
<evidence type="ECO:0000313" key="8">
    <source>
        <dbReference type="EMBL" id="ACO11940.1"/>
    </source>
</evidence>
<dbReference type="PANTHER" id="PTHR31548">
    <property type="entry name" value="CLARIN"/>
    <property type="match status" value="1"/>
</dbReference>
<evidence type="ECO:0000256" key="2">
    <source>
        <dbReference type="ARBA" id="ARBA00005787"/>
    </source>
</evidence>
<evidence type="ECO:0000256" key="7">
    <source>
        <dbReference type="SAM" id="SignalP"/>
    </source>
</evidence>
<comment type="subcellular location">
    <subcellularLocation>
        <location evidence="1">Membrane</location>
        <topology evidence="1">Multi-pass membrane protein</topology>
    </subcellularLocation>
</comment>
<dbReference type="GO" id="GO:0016020">
    <property type="term" value="C:membrane"/>
    <property type="evidence" value="ECO:0007669"/>
    <property type="project" value="UniProtKB-SubCell"/>
</dbReference>
<evidence type="ECO:0000256" key="3">
    <source>
        <dbReference type="ARBA" id="ARBA00022692"/>
    </source>
</evidence>
<dbReference type="GO" id="GO:0007605">
    <property type="term" value="P:sensory perception of sound"/>
    <property type="evidence" value="ECO:0007669"/>
    <property type="project" value="UniProtKB-ARBA"/>
</dbReference>
<keyword evidence="7" id="KW-0732">Signal</keyword>
<dbReference type="EMBL" id="BT120426">
    <property type="protein sequence ID" value="ADD24066.1"/>
    <property type="molecule type" value="mRNA"/>
</dbReference>
<keyword evidence="4 6" id="KW-1133">Transmembrane helix</keyword>
<dbReference type="EMBL" id="BT077516">
    <property type="protein sequence ID" value="ACO11940.1"/>
    <property type="molecule type" value="mRNA"/>
</dbReference>
<dbReference type="InterPro" id="IPR026748">
    <property type="entry name" value="Clarin"/>
</dbReference>
<evidence type="ECO:0000256" key="6">
    <source>
        <dbReference type="SAM" id="Phobius"/>
    </source>
</evidence>
<feature type="signal peptide" evidence="7">
    <location>
        <begin position="1"/>
        <end position="19"/>
    </location>
</feature>
<evidence type="ECO:0000256" key="1">
    <source>
        <dbReference type="ARBA" id="ARBA00004141"/>
    </source>
</evidence>